<protein>
    <submittedName>
        <fullName evidence="1">Uncharacterized protein</fullName>
    </submittedName>
</protein>
<gene>
    <name evidence="1" type="ORF">KUCAC02_015719</name>
</gene>
<accession>A0ACB9XZ76</accession>
<organism evidence="1 2">
    <name type="scientific">Chaenocephalus aceratus</name>
    <name type="common">Blackfin icefish</name>
    <name type="synonym">Chaenichthys aceratus</name>
    <dbReference type="NCBI Taxonomy" id="36190"/>
    <lineage>
        <taxon>Eukaryota</taxon>
        <taxon>Metazoa</taxon>
        <taxon>Chordata</taxon>
        <taxon>Craniata</taxon>
        <taxon>Vertebrata</taxon>
        <taxon>Euteleostomi</taxon>
        <taxon>Actinopterygii</taxon>
        <taxon>Neopterygii</taxon>
        <taxon>Teleostei</taxon>
        <taxon>Neoteleostei</taxon>
        <taxon>Acanthomorphata</taxon>
        <taxon>Eupercaria</taxon>
        <taxon>Perciformes</taxon>
        <taxon>Notothenioidei</taxon>
        <taxon>Channichthyidae</taxon>
        <taxon>Chaenocephalus</taxon>
    </lineage>
</organism>
<name>A0ACB9XZ76_CHAAC</name>
<keyword evidence="2" id="KW-1185">Reference proteome</keyword>
<dbReference type="EMBL" id="CM043785">
    <property type="protein sequence ID" value="KAI4832770.1"/>
    <property type="molecule type" value="Genomic_DNA"/>
</dbReference>
<comment type="caution">
    <text evidence="1">The sequence shown here is derived from an EMBL/GenBank/DDBJ whole genome shotgun (WGS) entry which is preliminary data.</text>
</comment>
<proteinExistence type="predicted"/>
<dbReference type="Proteomes" id="UP001057452">
    <property type="component" value="Chromosome 1"/>
</dbReference>
<sequence length="110" mass="12632">MMPLQYLCWYKHFLIGGVTVSYSVLCEDQHGHHPNHKFQVKQLQSNMQTRQQQRDTEGRHSPRTKARPGGVREGAEDKSRDGEDESEQRGGEPGGQGQRRQEERHCCLAC</sequence>
<evidence type="ECO:0000313" key="1">
    <source>
        <dbReference type="EMBL" id="KAI4832770.1"/>
    </source>
</evidence>
<reference evidence="1" key="1">
    <citation type="submission" date="2022-05" db="EMBL/GenBank/DDBJ databases">
        <title>Chromosome-level genome of Chaenocephalus aceratus.</title>
        <authorList>
            <person name="Park H."/>
        </authorList>
    </citation>
    <scope>NUCLEOTIDE SEQUENCE</scope>
    <source>
        <strain evidence="1">KU_202001</strain>
    </source>
</reference>
<evidence type="ECO:0000313" key="2">
    <source>
        <dbReference type="Proteomes" id="UP001057452"/>
    </source>
</evidence>